<comment type="caution">
    <text evidence="1">The sequence shown here is derived from an EMBL/GenBank/DDBJ whole genome shotgun (WGS) entry which is preliminary data.</text>
</comment>
<keyword evidence="2" id="KW-1185">Reference proteome</keyword>
<sequence length="386" mass="44109">MLATKALCLASTSEYWDGTKCQLKKKHLEECTNPSECLDSQLTDCVSGICFCPLGQYFHEYLQKCVARLIEFENCDNSTMCYEVMSCDPSTNQCLCPTDQYFKNTTLECITKKWNNLNCDRDWDCSISRGLTCQNNKCKCTLPRTWDSNENDCRLTYAQYCGSNSDCDSSDHLICSNYGNRCHCPSGLTASICDCKRTSSDENYWDGSTCVPAKTFREPCTNTYECKTISENLICRNNICQCKFNEVFRTECERICHEDDVYVSGKCYYFSTNSLKGDDVASEGCVHNKIGERVWNGRRDDWKRAMIGSAEIRDVLAEYLKSVNNVEAYWIDYRSANEWSHHSEPIDFSICPSAGTSGQIYMNFKIDCFNNDISTNTQLKFICEAI</sequence>
<proteinExistence type="predicted"/>
<gene>
    <name evidence="1" type="ORF">BpHYR1_049324</name>
</gene>
<dbReference type="OrthoDB" id="9979689at2759"/>
<organism evidence="1 2">
    <name type="scientific">Brachionus plicatilis</name>
    <name type="common">Marine rotifer</name>
    <name type="synonym">Brachionus muelleri</name>
    <dbReference type="NCBI Taxonomy" id="10195"/>
    <lineage>
        <taxon>Eukaryota</taxon>
        <taxon>Metazoa</taxon>
        <taxon>Spiralia</taxon>
        <taxon>Gnathifera</taxon>
        <taxon>Rotifera</taxon>
        <taxon>Eurotatoria</taxon>
        <taxon>Monogononta</taxon>
        <taxon>Pseudotrocha</taxon>
        <taxon>Ploima</taxon>
        <taxon>Brachionidae</taxon>
        <taxon>Brachionus</taxon>
    </lineage>
</organism>
<dbReference type="InterPro" id="IPR016187">
    <property type="entry name" value="CTDL_fold"/>
</dbReference>
<dbReference type="EMBL" id="REGN01001440">
    <property type="protein sequence ID" value="RNA34664.1"/>
    <property type="molecule type" value="Genomic_DNA"/>
</dbReference>
<reference evidence="1 2" key="1">
    <citation type="journal article" date="2018" name="Sci. Rep.">
        <title>Genomic signatures of local adaptation to the degree of environmental predictability in rotifers.</title>
        <authorList>
            <person name="Franch-Gras L."/>
            <person name="Hahn C."/>
            <person name="Garcia-Roger E.M."/>
            <person name="Carmona M.J."/>
            <person name="Serra M."/>
            <person name="Gomez A."/>
        </authorList>
    </citation>
    <scope>NUCLEOTIDE SEQUENCE [LARGE SCALE GENOMIC DNA]</scope>
    <source>
        <strain evidence="1">HYR1</strain>
    </source>
</reference>
<protein>
    <submittedName>
        <fullName evidence="1">Multiple epidermal growth factor-like domains 6</fullName>
    </submittedName>
</protein>
<dbReference type="SUPFAM" id="SSF56436">
    <property type="entry name" value="C-type lectin-like"/>
    <property type="match status" value="1"/>
</dbReference>
<dbReference type="AlphaFoldDB" id="A0A3M7SFP8"/>
<evidence type="ECO:0000313" key="2">
    <source>
        <dbReference type="Proteomes" id="UP000276133"/>
    </source>
</evidence>
<accession>A0A3M7SFP8</accession>
<dbReference type="Proteomes" id="UP000276133">
    <property type="component" value="Unassembled WGS sequence"/>
</dbReference>
<evidence type="ECO:0000313" key="1">
    <source>
        <dbReference type="EMBL" id="RNA34664.1"/>
    </source>
</evidence>
<name>A0A3M7SFP8_BRAPC</name>